<organism evidence="1 2">
    <name type="scientific">Croceibacterium xixiisoli</name>
    <dbReference type="NCBI Taxonomy" id="1476466"/>
    <lineage>
        <taxon>Bacteria</taxon>
        <taxon>Pseudomonadati</taxon>
        <taxon>Pseudomonadota</taxon>
        <taxon>Alphaproteobacteria</taxon>
        <taxon>Sphingomonadales</taxon>
        <taxon>Erythrobacteraceae</taxon>
        <taxon>Croceibacterium</taxon>
    </lineage>
</organism>
<sequence length="60" mass="6558">MREDDRRETPDLRDQFSMAALTGLMAAEAPDVIYESEGVARRAYRIADAMLVARAEGGAA</sequence>
<name>A0A6I4TS55_9SPHN</name>
<proteinExistence type="predicted"/>
<evidence type="ECO:0000313" key="1">
    <source>
        <dbReference type="EMBL" id="MXO98975.1"/>
    </source>
</evidence>
<keyword evidence="2" id="KW-1185">Reference proteome</keyword>
<dbReference type="Proteomes" id="UP000469430">
    <property type="component" value="Unassembled WGS sequence"/>
</dbReference>
<evidence type="ECO:0000313" key="2">
    <source>
        <dbReference type="Proteomes" id="UP000469430"/>
    </source>
</evidence>
<dbReference type="OrthoDB" id="6890552at2"/>
<dbReference type="AlphaFoldDB" id="A0A6I4TS55"/>
<gene>
    <name evidence="1" type="ORF">GRI97_08235</name>
</gene>
<comment type="caution">
    <text evidence="1">The sequence shown here is derived from an EMBL/GenBank/DDBJ whole genome shotgun (WGS) entry which is preliminary data.</text>
</comment>
<reference evidence="1 2" key="1">
    <citation type="submission" date="2019-12" db="EMBL/GenBank/DDBJ databases">
        <title>Genomic-based taxomic classification of the family Erythrobacteraceae.</title>
        <authorList>
            <person name="Xu L."/>
        </authorList>
    </citation>
    <scope>NUCLEOTIDE SEQUENCE [LARGE SCALE GENOMIC DNA]</scope>
    <source>
        <strain evidence="1 2">S36</strain>
    </source>
</reference>
<protein>
    <submittedName>
        <fullName evidence="1">Uncharacterized protein</fullName>
    </submittedName>
</protein>
<accession>A0A6I4TS55</accession>
<dbReference type="EMBL" id="WTYJ01000001">
    <property type="protein sequence ID" value="MXO98975.1"/>
    <property type="molecule type" value="Genomic_DNA"/>
</dbReference>